<feature type="compositionally biased region" description="Acidic residues" evidence="2">
    <location>
        <begin position="56"/>
        <end position="80"/>
    </location>
</feature>
<dbReference type="SUPFAM" id="SSF50978">
    <property type="entry name" value="WD40 repeat-like"/>
    <property type="match status" value="1"/>
</dbReference>
<feature type="region of interest" description="Disordered" evidence="2">
    <location>
        <begin position="631"/>
        <end position="661"/>
    </location>
</feature>
<dbReference type="PROSITE" id="PS50082">
    <property type="entry name" value="WD_REPEATS_2"/>
    <property type="match status" value="2"/>
</dbReference>
<accession>A0A9P6VW96</accession>
<dbReference type="EMBL" id="PUHQ01000092">
    <property type="protein sequence ID" value="KAG0656761.1"/>
    <property type="molecule type" value="Genomic_DNA"/>
</dbReference>
<evidence type="ECO:0000313" key="3">
    <source>
        <dbReference type="EMBL" id="KAG0656761.1"/>
    </source>
</evidence>
<reference evidence="3 4" key="1">
    <citation type="submission" date="2020-11" db="EMBL/GenBank/DDBJ databases">
        <title>Kefir isolates.</title>
        <authorList>
            <person name="Marcisauskas S."/>
            <person name="Kim Y."/>
            <person name="Blasche S."/>
        </authorList>
    </citation>
    <scope>NUCLEOTIDE SEQUENCE [LARGE SCALE GENOMIC DNA]</scope>
    <source>
        <strain evidence="3 4">KR</strain>
    </source>
</reference>
<dbReference type="PROSITE" id="PS50294">
    <property type="entry name" value="WD_REPEATS_REGION"/>
    <property type="match status" value="1"/>
</dbReference>
<dbReference type="InterPro" id="IPR001680">
    <property type="entry name" value="WD40_rpt"/>
</dbReference>
<dbReference type="Proteomes" id="UP000777482">
    <property type="component" value="Unassembled WGS sequence"/>
</dbReference>
<feature type="region of interest" description="Disordered" evidence="2">
    <location>
        <begin position="153"/>
        <end position="183"/>
    </location>
</feature>
<dbReference type="PANTHER" id="PTHR19847:SF7">
    <property type="entry name" value="DDB1- AND CUL4-ASSOCIATED FACTOR 11"/>
    <property type="match status" value="1"/>
</dbReference>
<dbReference type="InterPro" id="IPR015943">
    <property type="entry name" value="WD40/YVTN_repeat-like_dom_sf"/>
</dbReference>
<evidence type="ECO:0000256" key="2">
    <source>
        <dbReference type="SAM" id="MobiDB-lite"/>
    </source>
</evidence>
<dbReference type="PANTHER" id="PTHR19847">
    <property type="entry name" value="DDB1- AND CUL4-ASSOCIATED FACTOR 11"/>
    <property type="match status" value="1"/>
</dbReference>
<dbReference type="AlphaFoldDB" id="A0A9P6VW96"/>
<feature type="repeat" description="WD" evidence="1">
    <location>
        <begin position="449"/>
        <end position="483"/>
    </location>
</feature>
<feature type="compositionally biased region" description="Acidic residues" evidence="2">
    <location>
        <begin position="154"/>
        <end position="175"/>
    </location>
</feature>
<sequence>MDLPGHYEPSSSSENDDSDASFSPALMDHLEAVAQLSDSQDEQEQDPDWQPRADGQDEDLDQMDHDDFDDDDDDEDEDADPRETTGAGAGAGAGEGRGALQIGYDPSSGTVVLIGSDGQPRRLTASDLEGTSITLGAIRAMLARRFGARTRIVDDDDEDEDEDAEMEDQDDESDGGGDWWGPTRRTRKHFYPVITEPQEAGVRLERGGAFGPVPRKYDHSLRKGWDFSPNNAADYLRWRELDFRQPRRDVLGEMMLPNSAGVEVSQFTSKVYSGQYSSDGNFFYTACQDFRVYIYDTATPPRVGDKSVTDSSAPHRSRSGFLHDWEHRSSLKLTKIVKASPQNCRWTLTDAELSADNEWLIYSSISPRAHMVKTGRGQNNGGTSTWDAHDDEHEQEELNFGSGAGRSSYGGFGIWSLRFSHDAREVVAGASDGQIFVYDVESRRTVLRVLAHQDDVNAVAFGSASDSNLLLSGSDDSFVKVWDRRSLDGQKPSGTCVGHTEGVTFVEPKGDGRYLLSNGKDQAAKLFDLRMMMSDVDFDRLRLDRKSYGIDGYDYRQSYYVKPRYQKHPHDNSVMTYRGHAVLRTLIRCHFSPIATTGQRYIYSGSADGKIHIWSLDGLVAGVLDRQESHPLINQQTGEYNDPSSYELRTTKRESRRTRGSTVRDVSWHPYEPMLMSTAWEEGRGQVAGSIALHEWADIRKPPPTATAAT</sequence>
<feature type="compositionally biased region" description="Polar residues" evidence="2">
    <location>
        <begin position="632"/>
        <end position="648"/>
    </location>
</feature>
<feature type="compositionally biased region" description="Gly residues" evidence="2">
    <location>
        <begin position="87"/>
        <end position="97"/>
    </location>
</feature>
<evidence type="ECO:0000256" key="1">
    <source>
        <dbReference type="PROSITE-ProRule" id="PRU00221"/>
    </source>
</evidence>
<dbReference type="InterPro" id="IPR036322">
    <property type="entry name" value="WD40_repeat_dom_sf"/>
</dbReference>
<name>A0A9P6VW96_RHOMI</name>
<keyword evidence="4" id="KW-1185">Reference proteome</keyword>
<dbReference type="Pfam" id="PF00400">
    <property type="entry name" value="WD40"/>
    <property type="match status" value="5"/>
</dbReference>
<gene>
    <name evidence="3" type="ORF">C6P46_006967</name>
</gene>
<comment type="caution">
    <text evidence="3">The sequence shown here is derived from an EMBL/GenBank/DDBJ whole genome shotgun (WGS) entry which is preliminary data.</text>
</comment>
<feature type="region of interest" description="Disordered" evidence="2">
    <location>
        <begin position="1"/>
        <end position="103"/>
    </location>
</feature>
<proteinExistence type="predicted"/>
<evidence type="ECO:0000313" key="4">
    <source>
        <dbReference type="Proteomes" id="UP000777482"/>
    </source>
</evidence>
<dbReference type="GO" id="GO:0043161">
    <property type="term" value="P:proteasome-mediated ubiquitin-dependent protein catabolic process"/>
    <property type="evidence" value="ECO:0007669"/>
    <property type="project" value="TreeGrafter"/>
</dbReference>
<dbReference type="OrthoDB" id="6329284at2759"/>
<dbReference type="InterPro" id="IPR051859">
    <property type="entry name" value="DCAF"/>
</dbReference>
<evidence type="ECO:0008006" key="5">
    <source>
        <dbReference type="Google" id="ProtNLM"/>
    </source>
</evidence>
<dbReference type="SMART" id="SM00320">
    <property type="entry name" value="WD40"/>
    <property type="match status" value="5"/>
</dbReference>
<dbReference type="Gene3D" id="2.130.10.10">
    <property type="entry name" value="YVTN repeat-like/Quinoprotein amine dehydrogenase"/>
    <property type="match status" value="2"/>
</dbReference>
<dbReference type="GO" id="GO:0080008">
    <property type="term" value="C:Cul4-RING E3 ubiquitin ligase complex"/>
    <property type="evidence" value="ECO:0007669"/>
    <property type="project" value="TreeGrafter"/>
</dbReference>
<protein>
    <recommendedName>
        <fullName evidence="5">WD40 repeat-like protein</fullName>
    </recommendedName>
</protein>
<feature type="repeat" description="WD" evidence="1">
    <location>
        <begin position="414"/>
        <end position="448"/>
    </location>
</feature>
<keyword evidence="1" id="KW-0853">WD repeat</keyword>
<organism evidence="3 4">
    <name type="scientific">Rhodotorula mucilaginosa</name>
    <name type="common">Yeast</name>
    <name type="synonym">Rhodotorula rubra</name>
    <dbReference type="NCBI Taxonomy" id="5537"/>
    <lineage>
        <taxon>Eukaryota</taxon>
        <taxon>Fungi</taxon>
        <taxon>Dikarya</taxon>
        <taxon>Basidiomycota</taxon>
        <taxon>Pucciniomycotina</taxon>
        <taxon>Microbotryomycetes</taxon>
        <taxon>Sporidiobolales</taxon>
        <taxon>Sporidiobolaceae</taxon>
        <taxon>Rhodotorula</taxon>
    </lineage>
</organism>